<evidence type="ECO:0000259" key="10">
    <source>
        <dbReference type="PROSITE" id="PS51007"/>
    </source>
</evidence>
<organism evidence="11 12">
    <name type="scientific">Massilia eburnea</name>
    <dbReference type="NCBI Taxonomy" id="1776165"/>
    <lineage>
        <taxon>Bacteria</taxon>
        <taxon>Pseudomonadati</taxon>
        <taxon>Pseudomonadota</taxon>
        <taxon>Betaproteobacteria</taxon>
        <taxon>Burkholderiales</taxon>
        <taxon>Oxalobacteraceae</taxon>
        <taxon>Telluria group</taxon>
        <taxon>Massilia</taxon>
    </lineage>
</organism>
<dbReference type="Gene3D" id="1.10.760.10">
    <property type="entry name" value="Cytochrome c-like domain"/>
    <property type="match status" value="2"/>
</dbReference>
<feature type="domain" description="Cytochrome c" evidence="10">
    <location>
        <begin position="54"/>
        <end position="134"/>
    </location>
</feature>
<dbReference type="SUPFAM" id="SSF46626">
    <property type="entry name" value="Cytochrome c"/>
    <property type="match status" value="2"/>
</dbReference>
<reference evidence="11 12" key="1">
    <citation type="submission" date="2019-11" db="EMBL/GenBank/DDBJ databases">
        <title>Type strains purchased from KCTC, JCM and DSMZ.</title>
        <authorList>
            <person name="Lu H."/>
        </authorList>
    </citation>
    <scope>NUCLEOTIDE SEQUENCE [LARGE SCALE GENOMIC DNA]</scope>
    <source>
        <strain evidence="11 12">JCM 31587</strain>
    </source>
</reference>
<keyword evidence="6" id="KW-0249">Electron transport</keyword>
<evidence type="ECO:0000256" key="8">
    <source>
        <dbReference type="PIRSR" id="PIRSR000005-1"/>
    </source>
</evidence>
<feature type="binding site" description="covalent" evidence="8">
    <location>
        <position position="71"/>
    </location>
    <ligand>
        <name>heme c</name>
        <dbReference type="ChEBI" id="CHEBI:61717"/>
        <label>1</label>
    </ligand>
</feature>
<evidence type="ECO:0000256" key="4">
    <source>
        <dbReference type="ARBA" id="ARBA00022723"/>
    </source>
</evidence>
<feature type="binding site" description="axial binding residue" evidence="9">
    <location>
        <position position="72"/>
    </location>
    <ligand>
        <name>heme c</name>
        <dbReference type="ChEBI" id="CHEBI:61717"/>
        <label>1</label>
    </ligand>
    <ligandPart>
        <name>Fe</name>
        <dbReference type="ChEBI" id="CHEBI:18248"/>
    </ligandPart>
</feature>
<feature type="binding site" description="covalent" evidence="8">
    <location>
        <position position="160"/>
    </location>
    <ligand>
        <name>heme c</name>
        <dbReference type="ChEBI" id="CHEBI:61717"/>
        <label>2</label>
    </ligand>
</feature>
<dbReference type="GO" id="GO:0009055">
    <property type="term" value="F:electron transfer activity"/>
    <property type="evidence" value="ECO:0007669"/>
    <property type="project" value="InterPro"/>
</dbReference>
<keyword evidence="4 9" id="KW-0479">Metal-binding</keyword>
<comment type="PTM">
    <text evidence="8">Binds 2 heme c groups covalently per subunit.</text>
</comment>
<dbReference type="AlphaFoldDB" id="A0A6L6QEL8"/>
<feature type="domain" description="Cytochrome c" evidence="10">
    <location>
        <begin position="146"/>
        <end position="226"/>
    </location>
</feature>
<dbReference type="PANTHER" id="PTHR33751">
    <property type="entry name" value="CBB3-TYPE CYTOCHROME C OXIDASE SUBUNIT FIXP"/>
    <property type="match status" value="1"/>
</dbReference>
<feature type="binding site" description="axial binding residue" evidence="9">
    <location>
        <position position="164"/>
    </location>
    <ligand>
        <name>heme c</name>
        <dbReference type="ChEBI" id="CHEBI:61717"/>
        <label>2</label>
    </ligand>
    <ligandPart>
        <name>Fe</name>
        <dbReference type="ChEBI" id="CHEBI:18248"/>
    </ligandPart>
</feature>
<dbReference type="EMBL" id="WNKX01000003">
    <property type="protein sequence ID" value="MTW10096.1"/>
    <property type="molecule type" value="Genomic_DNA"/>
</dbReference>
<dbReference type="GO" id="GO:0005506">
    <property type="term" value="F:iron ion binding"/>
    <property type="evidence" value="ECO:0007669"/>
    <property type="project" value="InterPro"/>
</dbReference>
<evidence type="ECO:0000256" key="1">
    <source>
        <dbReference type="ARBA" id="ARBA00004418"/>
    </source>
</evidence>
<dbReference type="PANTHER" id="PTHR33751:SF9">
    <property type="entry name" value="CYTOCHROME C4"/>
    <property type="match status" value="1"/>
</dbReference>
<feature type="binding site" description="axial binding residue" evidence="9">
    <location>
        <position position="204"/>
    </location>
    <ligand>
        <name>heme c</name>
        <dbReference type="ChEBI" id="CHEBI:61717"/>
        <label>2</label>
    </ligand>
    <ligandPart>
        <name>Fe</name>
        <dbReference type="ChEBI" id="CHEBI:18248"/>
    </ligandPart>
</feature>
<evidence type="ECO:0000313" key="12">
    <source>
        <dbReference type="Proteomes" id="UP000472320"/>
    </source>
</evidence>
<dbReference type="InterPro" id="IPR050597">
    <property type="entry name" value="Cytochrome_c_Oxidase_Subunit"/>
</dbReference>
<evidence type="ECO:0000256" key="2">
    <source>
        <dbReference type="ARBA" id="ARBA00022448"/>
    </source>
</evidence>
<feature type="binding site" description="covalent" evidence="8">
    <location>
        <position position="163"/>
    </location>
    <ligand>
        <name>heme c</name>
        <dbReference type="ChEBI" id="CHEBI:61717"/>
        <label>2</label>
    </ligand>
</feature>
<dbReference type="GO" id="GO:0020037">
    <property type="term" value="F:heme binding"/>
    <property type="evidence" value="ECO:0007669"/>
    <property type="project" value="InterPro"/>
</dbReference>
<dbReference type="InterPro" id="IPR036909">
    <property type="entry name" value="Cyt_c-like_dom_sf"/>
</dbReference>
<dbReference type="Pfam" id="PF00034">
    <property type="entry name" value="Cytochrom_C"/>
    <property type="match status" value="2"/>
</dbReference>
<evidence type="ECO:0000256" key="6">
    <source>
        <dbReference type="ARBA" id="ARBA00022982"/>
    </source>
</evidence>
<accession>A0A6L6QEL8</accession>
<evidence type="ECO:0000256" key="5">
    <source>
        <dbReference type="ARBA" id="ARBA00022764"/>
    </source>
</evidence>
<dbReference type="PIRSF" id="PIRSF000005">
    <property type="entry name" value="Cytochrome_c4"/>
    <property type="match status" value="1"/>
</dbReference>
<keyword evidence="3 8" id="KW-0349">Heme</keyword>
<dbReference type="InterPro" id="IPR024167">
    <property type="entry name" value="Cytochrome_c4-like"/>
</dbReference>
<sequence length="226" mass="24363">MSAAKKPRSRGKSILVLTGWLLLAAVAVAAVTYGPELVGLYRLSEQIDSIAKEDAQAAGPWPRNSDACMYCHGVAGNSRSQVYPRLAGQPEGYLRKQLKSFADGTRHDPTMTPMALSMSDKELESLVSHFGKLKPLPNETFKGDAAQVQRGAALVQANGCTACHGAQLEGKGEFPRLAGQGSDYLREQLIRFKSGVRRDPTGAMQAVTSQLAQQDIDDLAQYLASR</sequence>
<dbReference type="PROSITE" id="PS51007">
    <property type="entry name" value="CYTC"/>
    <property type="match status" value="2"/>
</dbReference>
<feature type="binding site" description="axial binding residue" evidence="9">
    <location>
        <position position="111"/>
    </location>
    <ligand>
        <name>heme c</name>
        <dbReference type="ChEBI" id="CHEBI:61717"/>
        <label>1</label>
    </ligand>
    <ligandPart>
        <name>Fe</name>
        <dbReference type="ChEBI" id="CHEBI:18248"/>
    </ligandPart>
</feature>
<keyword evidence="5" id="KW-0574">Periplasm</keyword>
<proteinExistence type="predicted"/>
<keyword evidence="2" id="KW-0813">Transport</keyword>
<dbReference type="GO" id="GO:0042597">
    <property type="term" value="C:periplasmic space"/>
    <property type="evidence" value="ECO:0007669"/>
    <property type="project" value="UniProtKB-SubCell"/>
</dbReference>
<keyword evidence="7 9" id="KW-0408">Iron</keyword>
<evidence type="ECO:0000256" key="3">
    <source>
        <dbReference type="ARBA" id="ARBA00022617"/>
    </source>
</evidence>
<evidence type="ECO:0000256" key="9">
    <source>
        <dbReference type="PIRSR" id="PIRSR000005-2"/>
    </source>
</evidence>
<evidence type="ECO:0000313" key="11">
    <source>
        <dbReference type="EMBL" id="MTW10096.1"/>
    </source>
</evidence>
<keyword evidence="12" id="KW-1185">Reference proteome</keyword>
<comment type="subcellular location">
    <subcellularLocation>
        <location evidence="1">Periplasm</location>
    </subcellularLocation>
</comment>
<feature type="binding site" description="covalent" evidence="8">
    <location>
        <position position="68"/>
    </location>
    <ligand>
        <name>heme c</name>
        <dbReference type="ChEBI" id="CHEBI:61717"/>
        <label>1</label>
    </ligand>
</feature>
<protein>
    <submittedName>
        <fullName evidence="11">C-type cytochrome</fullName>
    </submittedName>
</protein>
<evidence type="ECO:0000256" key="7">
    <source>
        <dbReference type="ARBA" id="ARBA00023004"/>
    </source>
</evidence>
<dbReference type="Proteomes" id="UP000472320">
    <property type="component" value="Unassembled WGS sequence"/>
</dbReference>
<dbReference type="OrthoDB" id="5295860at2"/>
<comment type="caution">
    <text evidence="11">The sequence shown here is derived from an EMBL/GenBank/DDBJ whole genome shotgun (WGS) entry which is preliminary data.</text>
</comment>
<name>A0A6L6QEL8_9BURK</name>
<gene>
    <name evidence="11" type="ORF">GM658_05730</name>
</gene>
<dbReference type="InterPro" id="IPR009056">
    <property type="entry name" value="Cyt_c-like_dom"/>
</dbReference>